<dbReference type="GO" id="GO:0071424">
    <property type="term" value="F:rRNA (cytosine-N4-)-methyltransferase activity"/>
    <property type="evidence" value="ECO:0007669"/>
    <property type="project" value="UniProtKB-UniRule"/>
</dbReference>
<dbReference type="AlphaFoldDB" id="A0AAE9SJB7"/>
<keyword evidence="2 6" id="KW-0698">rRNA processing</keyword>
<keyword evidence="6" id="KW-0963">Cytoplasm</keyword>
<comment type="catalytic activity">
    <reaction evidence="6">
        <text>cytidine(1402) in 16S rRNA + S-adenosyl-L-methionine = N(4)-methylcytidine(1402) in 16S rRNA + S-adenosyl-L-homocysteine + H(+)</text>
        <dbReference type="Rhea" id="RHEA:42928"/>
        <dbReference type="Rhea" id="RHEA-COMP:10286"/>
        <dbReference type="Rhea" id="RHEA-COMP:10287"/>
        <dbReference type="ChEBI" id="CHEBI:15378"/>
        <dbReference type="ChEBI" id="CHEBI:57856"/>
        <dbReference type="ChEBI" id="CHEBI:59789"/>
        <dbReference type="ChEBI" id="CHEBI:74506"/>
        <dbReference type="ChEBI" id="CHEBI:82748"/>
        <dbReference type="EC" id="2.1.1.199"/>
    </reaction>
</comment>
<dbReference type="SUPFAM" id="SSF53335">
    <property type="entry name" value="S-adenosyl-L-methionine-dependent methyltransferases"/>
    <property type="match status" value="1"/>
</dbReference>
<sequence length="317" mass="35934">MQPVHRSVLLEECLELLKPNVSDNLFVDGTLGEGGHTEAFLKRYPQLKVIGVDADASIQERAKERLKVFGDRVNFHLGWSDGFFKNYPKDFVPPNLILLDLGISMFHYVKSGRGFSFSSDEPLDMRLNPELSVSAADIVNSYNEKDLADLIFNYGEERYSRKIASRIVEQRSVTAFSNAKELADCIYKAVPQNYRHGKIHPATKTFQALRIAVNGELDRLPRLLEAAFSVLAPNGRFGVITFHSLEDRIVKFYFKELGKNCTCPENVPICKCGGRPKAEILTKKAVKASDEEIRLNPPSRSARLRVLRKIDYREIQK</sequence>
<dbReference type="Pfam" id="PF01795">
    <property type="entry name" value="Methyltransf_5"/>
    <property type="match status" value="1"/>
</dbReference>
<feature type="binding site" evidence="6">
    <location>
        <position position="107"/>
    </location>
    <ligand>
        <name>S-adenosyl-L-methionine</name>
        <dbReference type="ChEBI" id="CHEBI:59789"/>
    </ligand>
</feature>
<feature type="binding site" evidence="6">
    <location>
        <position position="53"/>
    </location>
    <ligand>
        <name>S-adenosyl-L-methionine</name>
        <dbReference type="ChEBI" id="CHEBI:59789"/>
    </ligand>
</feature>
<dbReference type="SUPFAM" id="SSF81799">
    <property type="entry name" value="Putative methyltransferase TM0872, insert domain"/>
    <property type="match status" value="1"/>
</dbReference>
<evidence type="ECO:0000256" key="2">
    <source>
        <dbReference type="ARBA" id="ARBA00022552"/>
    </source>
</evidence>
<keyword evidence="3 6" id="KW-0489">Methyltransferase</keyword>
<evidence type="ECO:0000313" key="7">
    <source>
        <dbReference type="EMBL" id="UTY28944.1"/>
    </source>
</evidence>
<proteinExistence type="inferred from homology"/>
<dbReference type="Proteomes" id="UP001058682">
    <property type="component" value="Chromosome"/>
</dbReference>
<feature type="binding site" evidence="6">
    <location>
        <position position="84"/>
    </location>
    <ligand>
        <name>S-adenosyl-L-methionine</name>
        <dbReference type="ChEBI" id="CHEBI:59789"/>
    </ligand>
</feature>
<dbReference type="InterPro" id="IPR002903">
    <property type="entry name" value="RsmH"/>
</dbReference>
<comment type="similarity">
    <text evidence="1 6">Belongs to the methyltransferase superfamily. RsmH family.</text>
</comment>
<feature type="binding site" evidence="6">
    <location>
        <begin position="34"/>
        <end position="36"/>
    </location>
    <ligand>
        <name>S-adenosyl-L-methionine</name>
        <dbReference type="ChEBI" id="CHEBI:59789"/>
    </ligand>
</feature>
<dbReference type="EMBL" id="CP038802">
    <property type="protein sequence ID" value="UTY28944.1"/>
    <property type="molecule type" value="Genomic_DNA"/>
</dbReference>
<dbReference type="EMBL" id="CP038804">
    <property type="protein sequence ID" value="UTY33796.1"/>
    <property type="molecule type" value="Genomic_DNA"/>
</dbReference>
<dbReference type="Gene3D" id="1.10.150.170">
    <property type="entry name" value="Putative methyltransferase TM0872, insert domain"/>
    <property type="match status" value="1"/>
</dbReference>
<evidence type="ECO:0000256" key="3">
    <source>
        <dbReference type="ARBA" id="ARBA00022603"/>
    </source>
</evidence>
<evidence type="ECO:0000256" key="6">
    <source>
        <dbReference type="HAMAP-Rule" id="MF_01007"/>
    </source>
</evidence>
<comment type="function">
    <text evidence="6">Specifically methylates the N4 position of cytidine in position 1402 (C1402) of 16S rRNA.</text>
</comment>
<evidence type="ECO:0000313" key="10">
    <source>
        <dbReference type="Proteomes" id="UP001059401"/>
    </source>
</evidence>
<name>A0AAE9SJB7_9SPIR</name>
<protein>
    <recommendedName>
        <fullName evidence="6">Ribosomal RNA small subunit methyltransferase H</fullName>
        <ecNumber evidence="6">2.1.1.199</ecNumber>
    </recommendedName>
    <alternativeName>
        <fullName evidence="6">16S rRNA m(4)C1402 methyltransferase</fullName>
    </alternativeName>
    <alternativeName>
        <fullName evidence="6">rRNA (cytosine-N(4)-)-methyltransferase RsmH</fullName>
    </alternativeName>
</protein>
<dbReference type="PIRSF" id="PIRSF004486">
    <property type="entry name" value="MraW"/>
    <property type="match status" value="1"/>
</dbReference>
<accession>A0AAE9SJB7</accession>
<evidence type="ECO:0000256" key="5">
    <source>
        <dbReference type="ARBA" id="ARBA00022691"/>
    </source>
</evidence>
<keyword evidence="4 6" id="KW-0808">Transferase</keyword>
<dbReference type="NCBIfam" id="TIGR00006">
    <property type="entry name" value="16S rRNA (cytosine(1402)-N(4))-methyltransferase RsmH"/>
    <property type="match status" value="1"/>
</dbReference>
<dbReference type="PANTHER" id="PTHR11265">
    <property type="entry name" value="S-ADENOSYL-METHYLTRANSFERASE MRAW"/>
    <property type="match status" value="1"/>
</dbReference>
<dbReference type="GO" id="GO:0005737">
    <property type="term" value="C:cytoplasm"/>
    <property type="evidence" value="ECO:0007669"/>
    <property type="project" value="UniProtKB-SubCell"/>
</dbReference>
<dbReference type="PANTHER" id="PTHR11265:SF0">
    <property type="entry name" value="12S RRNA N4-METHYLCYTIDINE METHYLTRANSFERASE"/>
    <property type="match status" value="1"/>
</dbReference>
<dbReference type="EC" id="2.1.1.199" evidence="6"/>
<gene>
    <name evidence="6 8" type="primary">rsmH</name>
    <name evidence="8" type="ORF">E4N74_07090</name>
    <name evidence="7" type="ORF">E4N76_08060</name>
</gene>
<dbReference type="RefSeq" id="WP_255804752.1">
    <property type="nucleotide sequence ID" value="NZ_CP038802.1"/>
</dbReference>
<organism evidence="8 9">
    <name type="scientific">Treponema putidum</name>
    <dbReference type="NCBI Taxonomy" id="221027"/>
    <lineage>
        <taxon>Bacteria</taxon>
        <taxon>Pseudomonadati</taxon>
        <taxon>Spirochaetota</taxon>
        <taxon>Spirochaetia</taxon>
        <taxon>Spirochaetales</taxon>
        <taxon>Treponemataceae</taxon>
        <taxon>Treponema</taxon>
    </lineage>
</organism>
<dbReference type="FunFam" id="1.10.150.170:FF:000003">
    <property type="entry name" value="Ribosomal RNA small subunit methyltransferase H"/>
    <property type="match status" value="1"/>
</dbReference>
<dbReference type="Gene3D" id="3.40.50.150">
    <property type="entry name" value="Vaccinia Virus protein VP39"/>
    <property type="match status" value="1"/>
</dbReference>
<dbReference type="HAMAP" id="MF_01007">
    <property type="entry name" value="16SrRNA_methyltr_H"/>
    <property type="match status" value="1"/>
</dbReference>
<evidence type="ECO:0000256" key="1">
    <source>
        <dbReference type="ARBA" id="ARBA00010396"/>
    </source>
</evidence>
<feature type="binding site" evidence="6">
    <location>
        <position position="100"/>
    </location>
    <ligand>
        <name>S-adenosyl-L-methionine</name>
        <dbReference type="ChEBI" id="CHEBI:59789"/>
    </ligand>
</feature>
<dbReference type="InterPro" id="IPR029063">
    <property type="entry name" value="SAM-dependent_MTases_sf"/>
</dbReference>
<reference evidence="8" key="1">
    <citation type="submission" date="2019-04" db="EMBL/GenBank/DDBJ databases">
        <title>Whole genome sequencing of oral phylogroup 2 treponemes.</title>
        <authorList>
            <person name="Chan Y."/>
            <person name="Zeng H.H."/>
            <person name="Yu X.L."/>
            <person name="Leung W.K."/>
            <person name="Watt R.M."/>
        </authorList>
    </citation>
    <scope>NUCLEOTIDE SEQUENCE</scope>
    <source>
        <strain evidence="8">OMZ 835</strain>
        <strain evidence="7">OMZ 847</strain>
    </source>
</reference>
<evidence type="ECO:0000313" key="8">
    <source>
        <dbReference type="EMBL" id="UTY33796.1"/>
    </source>
</evidence>
<evidence type="ECO:0000313" key="9">
    <source>
        <dbReference type="Proteomes" id="UP001058682"/>
    </source>
</evidence>
<dbReference type="InterPro" id="IPR023397">
    <property type="entry name" value="SAM-dep_MeTrfase_MraW_recog"/>
</dbReference>
<dbReference type="Proteomes" id="UP001059401">
    <property type="component" value="Chromosome"/>
</dbReference>
<dbReference type="GO" id="GO:0070475">
    <property type="term" value="P:rRNA base methylation"/>
    <property type="evidence" value="ECO:0007669"/>
    <property type="project" value="UniProtKB-UniRule"/>
</dbReference>
<keyword evidence="10" id="KW-1185">Reference proteome</keyword>
<evidence type="ECO:0000256" key="4">
    <source>
        <dbReference type="ARBA" id="ARBA00022679"/>
    </source>
</evidence>
<keyword evidence="5 6" id="KW-0949">S-adenosyl-L-methionine</keyword>
<comment type="subcellular location">
    <subcellularLocation>
        <location evidence="6">Cytoplasm</location>
    </subcellularLocation>
</comment>